<dbReference type="SMART" id="SM00855">
    <property type="entry name" value="PGAM"/>
    <property type="match status" value="1"/>
</dbReference>
<evidence type="ECO:0000313" key="5">
    <source>
        <dbReference type="Proteomes" id="UP000009131"/>
    </source>
</evidence>
<feature type="region of interest" description="Disordered" evidence="3">
    <location>
        <begin position="353"/>
        <end position="373"/>
    </location>
</feature>
<dbReference type="Pfam" id="PF00300">
    <property type="entry name" value="His_Phos_1"/>
    <property type="match status" value="2"/>
</dbReference>
<dbReference type="InterPro" id="IPR013078">
    <property type="entry name" value="His_Pase_superF_clade-1"/>
</dbReference>
<dbReference type="PANTHER" id="PTHR46517:SF1">
    <property type="entry name" value="FRUCTOSE-2,6-BISPHOSPHATASE TIGAR"/>
    <property type="match status" value="1"/>
</dbReference>
<reference evidence="4 5" key="2">
    <citation type="journal article" date="2012" name="Open Biol.">
        <title>Characteristics of nucleosomes and linker DNA regions on the genome of the basidiomycete Mixia osmundae revealed by mono- and dinucleosome mapping.</title>
        <authorList>
            <person name="Nishida H."/>
            <person name="Kondo S."/>
            <person name="Matsumoto T."/>
            <person name="Suzuki Y."/>
            <person name="Yoshikawa H."/>
            <person name="Taylor T.D."/>
            <person name="Sugiyama J."/>
        </authorList>
    </citation>
    <scope>NUCLEOTIDE SEQUENCE [LARGE SCALE GENOMIC DNA]</scope>
    <source>
        <strain evidence="5">CBS 9802 / IAM 14324 / JCM 22182 / KY 12970</strain>
    </source>
</reference>
<dbReference type="GO" id="GO:0045820">
    <property type="term" value="P:negative regulation of glycolytic process"/>
    <property type="evidence" value="ECO:0007669"/>
    <property type="project" value="TreeGrafter"/>
</dbReference>
<sequence>MLVTVVRHGESTDNLRAVWAGHLDAPLSQYGMEQAKRVGASFKHLPITAIYASDLKRAHWTAQQIHSQNAGPSPSDRQTASSPSRKRTRSTEIDHPHNDAETAGPDSSARLERASQSRQDSTSANAPCDSDLGRRAIATTPLLREQFFGDAEGKGWQAGSYSNAPYESKREFKFPNGETLHDVGKRADKVVRQIILPWLLREANERGSTRRNLTAPSSLEIPDDTVHLVLVAHGIMISELLHAFHRAADPRAPWVKRGGLQNTGWGRMHMVLDPVVLDDLPPGVIAEAYAATEATEFPELIPALSPSSGLLDLLRPQVKLLAMNQTDHLNGHRRQPGGLSRQAFDAKQQTLMSFMSGGGGGTASPSPKKKSAS</sequence>
<evidence type="ECO:0000256" key="3">
    <source>
        <dbReference type="SAM" id="MobiDB-lite"/>
    </source>
</evidence>
<protein>
    <submittedName>
        <fullName evidence="4">Uncharacterized protein</fullName>
    </submittedName>
</protein>
<feature type="compositionally biased region" description="Polar residues" evidence="3">
    <location>
        <begin position="116"/>
        <end position="125"/>
    </location>
</feature>
<dbReference type="InterPro" id="IPR001345">
    <property type="entry name" value="PG/BPGM_mutase_AS"/>
</dbReference>
<dbReference type="eggNOG" id="KOG0235">
    <property type="taxonomic scope" value="Eukaryota"/>
</dbReference>
<keyword evidence="5" id="KW-1185">Reference proteome</keyword>
<dbReference type="GO" id="GO:0043456">
    <property type="term" value="P:regulation of pentose-phosphate shunt"/>
    <property type="evidence" value="ECO:0007669"/>
    <property type="project" value="TreeGrafter"/>
</dbReference>
<feature type="region of interest" description="Disordered" evidence="3">
    <location>
        <begin position="62"/>
        <end position="132"/>
    </location>
</feature>
<dbReference type="GO" id="GO:0004331">
    <property type="term" value="F:fructose-2,6-bisphosphate 2-phosphatase activity"/>
    <property type="evidence" value="ECO:0007669"/>
    <property type="project" value="TreeGrafter"/>
</dbReference>
<feature type="compositionally biased region" description="Polar residues" evidence="3">
    <location>
        <begin position="62"/>
        <end position="83"/>
    </location>
</feature>
<dbReference type="InterPro" id="IPR029033">
    <property type="entry name" value="His_PPase_superfam"/>
</dbReference>
<dbReference type="AlphaFoldDB" id="G7E2Z9"/>
<evidence type="ECO:0000313" key="4">
    <source>
        <dbReference type="EMBL" id="GAA97180.1"/>
    </source>
</evidence>
<dbReference type="EMBL" id="BABT02000117">
    <property type="protein sequence ID" value="GAA97180.1"/>
    <property type="molecule type" value="Genomic_DNA"/>
</dbReference>
<dbReference type="SUPFAM" id="SSF53254">
    <property type="entry name" value="Phosphoglycerate mutase-like"/>
    <property type="match status" value="1"/>
</dbReference>
<feature type="compositionally biased region" description="Basic and acidic residues" evidence="3">
    <location>
        <begin position="89"/>
        <end position="100"/>
    </location>
</feature>
<proteinExistence type="predicted"/>
<organism evidence="4 5">
    <name type="scientific">Mixia osmundae (strain CBS 9802 / IAM 14324 / JCM 22182 / KY 12970)</name>
    <dbReference type="NCBI Taxonomy" id="764103"/>
    <lineage>
        <taxon>Eukaryota</taxon>
        <taxon>Fungi</taxon>
        <taxon>Dikarya</taxon>
        <taxon>Basidiomycota</taxon>
        <taxon>Pucciniomycotina</taxon>
        <taxon>Mixiomycetes</taxon>
        <taxon>Mixiales</taxon>
        <taxon>Mixiaceae</taxon>
        <taxon>Mixia</taxon>
    </lineage>
</organism>
<dbReference type="Proteomes" id="UP000009131">
    <property type="component" value="Unassembled WGS sequence"/>
</dbReference>
<comment type="caution">
    <text evidence="4">The sequence shown here is derived from an EMBL/GenBank/DDBJ whole genome shotgun (WGS) entry which is preliminary data.</text>
</comment>
<dbReference type="InParanoid" id="G7E2Z9"/>
<feature type="binding site" evidence="2">
    <location>
        <position position="57"/>
    </location>
    <ligand>
        <name>substrate</name>
    </ligand>
</feature>
<name>G7E2Z9_MIXOS</name>
<dbReference type="GO" id="GO:0005829">
    <property type="term" value="C:cytosol"/>
    <property type="evidence" value="ECO:0007669"/>
    <property type="project" value="TreeGrafter"/>
</dbReference>
<feature type="binding site" evidence="2">
    <location>
        <begin position="7"/>
        <end position="14"/>
    </location>
    <ligand>
        <name>substrate</name>
    </ligand>
</feature>
<dbReference type="PROSITE" id="PS00175">
    <property type="entry name" value="PG_MUTASE"/>
    <property type="match status" value="1"/>
</dbReference>
<evidence type="ECO:0000256" key="2">
    <source>
        <dbReference type="PIRSR" id="PIRSR613078-2"/>
    </source>
</evidence>
<dbReference type="Gene3D" id="3.40.50.1240">
    <property type="entry name" value="Phosphoglycerate mutase-like"/>
    <property type="match status" value="1"/>
</dbReference>
<gene>
    <name evidence="4" type="primary">Mo03856</name>
    <name evidence="4" type="ORF">E5Q_03856</name>
</gene>
<dbReference type="OrthoDB" id="354304at2759"/>
<dbReference type="InterPro" id="IPR051695">
    <property type="entry name" value="Phosphoglycerate_Mutase"/>
</dbReference>
<reference evidence="4 5" key="1">
    <citation type="journal article" date="2011" name="J. Gen. Appl. Microbiol.">
        <title>Draft genome sequencing of the enigmatic basidiomycete Mixia osmundae.</title>
        <authorList>
            <person name="Nishida H."/>
            <person name="Nagatsuka Y."/>
            <person name="Sugiyama J."/>
        </authorList>
    </citation>
    <scope>NUCLEOTIDE SEQUENCE [LARGE SCALE GENOMIC DNA]</scope>
    <source>
        <strain evidence="5">CBS 9802 / IAM 14324 / JCM 22182 / KY 12970</strain>
    </source>
</reference>
<dbReference type="CDD" id="cd07067">
    <property type="entry name" value="HP_PGM_like"/>
    <property type="match status" value="1"/>
</dbReference>
<dbReference type="HOGENOM" id="CLU_033323_0_1_1"/>
<keyword evidence="1" id="KW-0378">Hydrolase</keyword>
<evidence type="ECO:0000256" key="1">
    <source>
        <dbReference type="ARBA" id="ARBA00022801"/>
    </source>
</evidence>
<dbReference type="STRING" id="764103.G7E2Z9"/>
<dbReference type="PANTHER" id="PTHR46517">
    <property type="entry name" value="FRUCTOSE-2,6-BISPHOSPHATASE TIGAR"/>
    <property type="match status" value="1"/>
</dbReference>
<accession>G7E2Z9</accession>
<dbReference type="RefSeq" id="XP_014571136.1">
    <property type="nucleotide sequence ID" value="XM_014715650.1"/>
</dbReference>
<dbReference type="OMA" id="DFNRHEH"/>